<dbReference type="InterPro" id="IPR016155">
    <property type="entry name" value="Mopterin_synth/thiamin_S_b"/>
</dbReference>
<dbReference type="Gene3D" id="3.10.20.280">
    <property type="entry name" value="RnfH-like"/>
    <property type="match status" value="1"/>
</dbReference>
<evidence type="ECO:0000313" key="2">
    <source>
        <dbReference type="EMBL" id="KKO07046.1"/>
    </source>
</evidence>
<organism evidence="2">
    <name type="scientific">marine sediment metagenome</name>
    <dbReference type="NCBI Taxonomy" id="412755"/>
    <lineage>
        <taxon>unclassified sequences</taxon>
        <taxon>metagenomes</taxon>
        <taxon>ecological metagenomes</taxon>
    </lineage>
</organism>
<comment type="caution">
    <text evidence="2">The sequence shown here is derived from an EMBL/GenBank/DDBJ whole genome shotgun (WGS) entry which is preliminary data.</text>
</comment>
<dbReference type="PANTHER" id="PTHR37483">
    <property type="entry name" value="UPF0125 PROTEIN RATB"/>
    <property type="match status" value="1"/>
</dbReference>
<dbReference type="InterPro" id="IPR005346">
    <property type="entry name" value="RnfH"/>
</dbReference>
<dbReference type="InterPro" id="IPR037021">
    <property type="entry name" value="RnfH_sf"/>
</dbReference>
<dbReference type="EMBL" id="LAZR01000014">
    <property type="protein sequence ID" value="KKO07046.1"/>
    <property type="molecule type" value="Genomic_DNA"/>
</dbReference>
<dbReference type="Pfam" id="PF03658">
    <property type="entry name" value="Ub-RnfH"/>
    <property type="match status" value="1"/>
</dbReference>
<sequence>MIRVEVAYALPDRQILIPLQLAEGTTALQAVQMSGIAGEVGGLDLSAISMGIFSRLLDGRASPMPKDYVLRDHDRIELYRPLQLDPKQARLLRAARKVEREQRAVQHNKEQA</sequence>
<dbReference type="HAMAP" id="MF_00460">
    <property type="entry name" value="UPF0125_RnfH"/>
    <property type="match status" value="1"/>
</dbReference>
<comment type="similarity">
    <text evidence="1">Belongs to the UPF0125 (RnfH) family.</text>
</comment>
<protein>
    <submittedName>
        <fullName evidence="2">Uncharacterized protein</fullName>
    </submittedName>
</protein>
<accession>A0A0F9VPK5</accession>
<gene>
    <name evidence="2" type="ORF">LCGC14_0062320</name>
</gene>
<proteinExistence type="inferred from homology"/>
<dbReference type="NCBIfam" id="NF002490">
    <property type="entry name" value="PRK01777.1"/>
    <property type="match status" value="1"/>
</dbReference>
<dbReference type="SUPFAM" id="SSF54285">
    <property type="entry name" value="MoaD/ThiS"/>
    <property type="match status" value="1"/>
</dbReference>
<evidence type="ECO:0000256" key="1">
    <source>
        <dbReference type="ARBA" id="ARBA00010645"/>
    </source>
</evidence>
<dbReference type="AlphaFoldDB" id="A0A0F9VPK5"/>
<reference evidence="2" key="1">
    <citation type="journal article" date="2015" name="Nature">
        <title>Complex archaea that bridge the gap between prokaryotes and eukaryotes.</title>
        <authorList>
            <person name="Spang A."/>
            <person name="Saw J.H."/>
            <person name="Jorgensen S.L."/>
            <person name="Zaremba-Niedzwiedzka K."/>
            <person name="Martijn J."/>
            <person name="Lind A.E."/>
            <person name="van Eijk R."/>
            <person name="Schleper C."/>
            <person name="Guy L."/>
            <person name="Ettema T.J."/>
        </authorList>
    </citation>
    <scope>NUCLEOTIDE SEQUENCE</scope>
</reference>
<name>A0A0F9VPK5_9ZZZZ</name>
<dbReference type="PANTHER" id="PTHR37483:SF1">
    <property type="entry name" value="UPF0125 PROTEIN RATB"/>
    <property type="match status" value="1"/>
</dbReference>